<evidence type="ECO:0000313" key="3">
    <source>
        <dbReference type="Proteomes" id="UP001206312"/>
    </source>
</evidence>
<organism evidence="2 3">
    <name type="scientific">Robiginitalea marina</name>
    <dbReference type="NCBI Taxonomy" id="2954105"/>
    <lineage>
        <taxon>Bacteria</taxon>
        <taxon>Pseudomonadati</taxon>
        <taxon>Bacteroidota</taxon>
        <taxon>Flavobacteriia</taxon>
        <taxon>Flavobacteriales</taxon>
        <taxon>Flavobacteriaceae</taxon>
        <taxon>Robiginitalea</taxon>
    </lineage>
</organism>
<dbReference type="InterPro" id="IPR013783">
    <property type="entry name" value="Ig-like_fold"/>
</dbReference>
<dbReference type="EMBL" id="JAMXIB010000010">
    <property type="protein sequence ID" value="MCO5725586.1"/>
    <property type="molecule type" value="Genomic_DNA"/>
</dbReference>
<dbReference type="CDD" id="cd11294">
    <property type="entry name" value="E_set_Esterase_like_N"/>
    <property type="match status" value="1"/>
</dbReference>
<dbReference type="InterPro" id="IPR050583">
    <property type="entry name" value="Mycobacterial_A85_antigen"/>
</dbReference>
<name>A0ABT1AZY5_9FLAO</name>
<dbReference type="PANTHER" id="PTHR48098">
    <property type="entry name" value="ENTEROCHELIN ESTERASE-RELATED"/>
    <property type="match status" value="1"/>
</dbReference>
<dbReference type="InterPro" id="IPR029058">
    <property type="entry name" value="AB_hydrolase_fold"/>
</dbReference>
<dbReference type="InterPro" id="IPR014756">
    <property type="entry name" value="Ig_E-set"/>
</dbReference>
<dbReference type="Gene3D" id="3.40.50.1820">
    <property type="entry name" value="alpha/beta hydrolase"/>
    <property type="match status" value="1"/>
</dbReference>
<gene>
    <name evidence="2" type="ORF">NG653_12020</name>
</gene>
<keyword evidence="3" id="KW-1185">Reference proteome</keyword>
<protein>
    <submittedName>
        <fullName evidence="2">Alpha/beta hydrolase-fold protein</fullName>
    </submittedName>
</protein>
<dbReference type="PANTHER" id="PTHR48098:SF1">
    <property type="entry name" value="DIACYLGLYCEROL ACYLTRANSFERASE_MYCOLYLTRANSFERASE AG85A"/>
    <property type="match status" value="1"/>
</dbReference>
<sequence length="389" mass="43614">MRKPCKLLFGFFFLGLTAVLAQESLQDQPLVSPEVREDGRVTFRLKAPEAASVRVIGNWMPREGFGRASEAMERGTDGLWTLTNPVLPSELYWYNLIIDGVTTTDPSNVHLIRDVASTFNIFIVPGGKGDRYSVQSVPHGTVSKRWYDSPGLGKARRVTIYTPPGYETSTEDYPVLYLLHGAGGDEEAWSDLGRATQILDNLIASGEAQPMIVVMPNGNAAQEAAPGKSSEGLKQPTFMMPRTMDGDYEASFRDVIDFVEANYRVKADKENRAIAGLSMGGFHSLHISRYYPDTFDYVGLFSPVIMPRGNPSAPVYEALDETLATQKNNGYKLYWIGIGKDDFLFDEVTAFRTRLDRLQMPYTYLETEGGHEWPLWRDYLTVFAPRLFK</sequence>
<dbReference type="Gene3D" id="2.60.40.10">
    <property type="entry name" value="Immunoglobulins"/>
    <property type="match status" value="1"/>
</dbReference>
<evidence type="ECO:0000256" key="1">
    <source>
        <dbReference type="SAM" id="SignalP"/>
    </source>
</evidence>
<dbReference type="SUPFAM" id="SSF81296">
    <property type="entry name" value="E set domains"/>
    <property type="match status" value="1"/>
</dbReference>
<dbReference type="RefSeq" id="WP_252741957.1">
    <property type="nucleotide sequence ID" value="NZ_JAMXIB010000010.1"/>
</dbReference>
<accession>A0ABT1AZY5</accession>
<dbReference type="InterPro" id="IPR000801">
    <property type="entry name" value="Esterase-like"/>
</dbReference>
<feature type="signal peptide" evidence="1">
    <location>
        <begin position="1"/>
        <end position="21"/>
    </location>
</feature>
<keyword evidence="2" id="KW-0378">Hydrolase</keyword>
<proteinExistence type="predicted"/>
<keyword evidence="1" id="KW-0732">Signal</keyword>
<comment type="caution">
    <text evidence="2">The sequence shown here is derived from an EMBL/GenBank/DDBJ whole genome shotgun (WGS) entry which is preliminary data.</text>
</comment>
<dbReference type="Pfam" id="PF00756">
    <property type="entry name" value="Esterase"/>
    <property type="match status" value="1"/>
</dbReference>
<dbReference type="SUPFAM" id="SSF53474">
    <property type="entry name" value="alpha/beta-Hydrolases"/>
    <property type="match status" value="1"/>
</dbReference>
<reference evidence="2 3" key="1">
    <citation type="submission" date="2022-06" db="EMBL/GenBank/DDBJ databases">
        <authorList>
            <person name="Xuan X."/>
        </authorList>
    </citation>
    <scope>NUCLEOTIDE SEQUENCE [LARGE SCALE GENOMIC DNA]</scope>
    <source>
        <strain evidence="2 3">2V75</strain>
    </source>
</reference>
<feature type="chain" id="PRO_5045759409" evidence="1">
    <location>
        <begin position="22"/>
        <end position="389"/>
    </location>
</feature>
<dbReference type="Proteomes" id="UP001206312">
    <property type="component" value="Unassembled WGS sequence"/>
</dbReference>
<dbReference type="GO" id="GO:0016787">
    <property type="term" value="F:hydrolase activity"/>
    <property type="evidence" value="ECO:0007669"/>
    <property type="project" value="UniProtKB-KW"/>
</dbReference>
<evidence type="ECO:0000313" key="2">
    <source>
        <dbReference type="EMBL" id="MCO5725586.1"/>
    </source>
</evidence>